<organism evidence="2">
    <name type="scientific">Salvia splendens</name>
    <name type="common">Scarlet sage</name>
    <dbReference type="NCBI Taxonomy" id="180675"/>
    <lineage>
        <taxon>Eukaryota</taxon>
        <taxon>Viridiplantae</taxon>
        <taxon>Streptophyta</taxon>
        <taxon>Embryophyta</taxon>
        <taxon>Tracheophyta</taxon>
        <taxon>Spermatophyta</taxon>
        <taxon>Magnoliopsida</taxon>
        <taxon>eudicotyledons</taxon>
        <taxon>Gunneridae</taxon>
        <taxon>Pentapetalae</taxon>
        <taxon>asterids</taxon>
        <taxon>lamiids</taxon>
        <taxon>Lamiales</taxon>
        <taxon>Lamiaceae</taxon>
        <taxon>Nepetoideae</taxon>
        <taxon>Mentheae</taxon>
        <taxon>Salviinae</taxon>
        <taxon>Salvia</taxon>
        <taxon>Salvia subgen. Calosphace</taxon>
        <taxon>core Calosphace</taxon>
    </lineage>
</organism>
<dbReference type="PANTHER" id="PTHR46250">
    <property type="entry name" value="MYB/SANT-LIKE DNA-BINDING DOMAIN PROTEIN-RELATED"/>
    <property type="match status" value="1"/>
</dbReference>
<dbReference type="EMBL" id="PNBA02000003">
    <property type="protein sequence ID" value="KAG6430532.1"/>
    <property type="molecule type" value="Genomic_DNA"/>
</dbReference>
<reference evidence="2" key="2">
    <citation type="submission" date="2020-08" db="EMBL/GenBank/DDBJ databases">
        <title>Plant Genome Project.</title>
        <authorList>
            <person name="Zhang R.-G."/>
        </authorList>
    </citation>
    <scope>NUCLEOTIDE SEQUENCE</scope>
    <source>
        <strain evidence="2">Huo1</strain>
        <tissue evidence="2">Leaf</tissue>
    </source>
</reference>
<proteinExistence type="predicted"/>
<protein>
    <recommendedName>
        <fullName evidence="4">Myb/SANT-like domain-containing protein</fullName>
    </recommendedName>
</protein>
<evidence type="ECO:0000256" key="1">
    <source>
        <dbReference type="SAM" id="MobiDB-lite"/>
    </source>
</evidence>
<feature type="region of interest" description="Disordered" evidence="1">
    <location>
        <begin position="16"/>
        <end position="35"/>
    </location>
</feature>
<comment type="caution">
    <text evidence="2">The sequence shown here is derived from an EMBL/GenBank/DDBJ whole genome shotgun (WGS) entry which is preliminary data.</text>
</comment>
<dbReference type="AlphaFoldDB" id="A0A8X9A5I8"/>
<name>A0A8X9A5I8_SALSN</name>
<evidence type="ECO:0008006" key="4">
    <source>
        <dbReference type="Google" id="ProtNLM"/>
    </source>
</evidence>
<reference evidence="2" key="1">
    <citation type="submission" date="2018-01" db="EMBL/GenBank/DDBJ databases">
        <authorList>
            <person name="Mao J.F."/>
        </authorList>
    </citation>
    <scope>NUCLEOTIDE SEQUENCE</scope>
    <source>
        <strain evidence="2">Huo1</strain>
        <tissue evidence="2">Leaf</tissue>
    </source>
</reference>
<keyword evidence="3" id="KW-1185">Reference proteome</keyword>
<evidence type="ECO:0000313" key="3">
    <source>
        <dbReference type="Proteomes" id="UP000298416"/>
    </source>
</evidence>
<accession>A0A8X9A5I8</accession>
<dbReference type="Proteomes" id="UP000298416">
    <property type="component" value="Unassembled WGS sequence"/>
</dbReference>
<gene>
    <name evidence="2" type="ORF">SASPL_108602</name>
</gene>
<evidence type="ECO:0000313" key="2">
    <source>
        <dbReference type="EMBL" id="KAG6430532.1"/>
    </source>
</evidence>
<sequence>MALTGVLAPTVRLHSSDYRRNRSASNNRSRRSWSDTEEATLVIALKDLVVSGWKSDNGFKGGYLTRIEEAMKRDFPKTDLKATPHISSKIST</sequence>